<dbReference type="RefSeq" id="WP_116573356.1">
    <property type="nucleotide sequence ID" value="NZ_QDGZ01000007.1"/>
</dbReference>
<organism evidence="1 2">
    <name type="scientific">Nocardioides gansuensis</name>
    <dbReference type="NCBI Taxonomy" id="2138300"/>
    <lineage>
        <taxon>Bacteria</taxon>
        <taxon>Bacillati</taxon>
        <taxon>Actinomycetota</taxon>
        <taxon>Actinomycetes</taxon>
        <taxon>Propionibacteriales</taxon>
        <taxon>Nocardioidaceae</taxon>
        <taxon>Nocardioides</taxon>
    </lineage>
</organism>
<protein>
    <submittedName>
        <fullName evidence="1">DivIVA domain-containing protein</fullName>
    </submittedName>
</protein>
<name>A0A2T8F7A3_9ACTN</name>
<evidence type="ECO:0000313" key="1">
    <source>
        <dbReference type="EMBL" id="PVG81590.1"/>
    </source>
</evidence>
<accession>A0A2T8F7A3</accession>
<dbReference type="AlphaFoldDB" id="A0A2T8F7A3"/>
<comment type="caution">
    <text evidence="1">The sequence shown here is derived from an EMBL/GenBank/DDBJ whole genome shotgun (WGS) entry which is preliminary data.</text>
</comment>
<evidence type="ECO:0000313" key="2">
    <source>
        <dbReference type="Proteomes" id="UP000246018"/>
    </source>
</evidence>
<reference evidence="1 2" key="1">
    <citation type="submission" date="2018-04" db="EMBL/GenBank/DDBJ databases">
        <title>Genome of Nocardioides gansuensis WSJ-1.</title>
        <authorList>
            <person name="Wu S."/>
            <person name="Wang G."/>
        </authorList>
    </citation>
    <scope>NUCLEOTIDE SEQUENCE [LARGE SCALE GENOMIC DNA]</scope>
    <source>
        <strain evidence="1 2">WSJ-1</strain>
    </source>
</reference>
<dbReference type="OrthoDB" id="3404379at2"/>
<dbReference type="Gene3D" id="6.10.250.660">
    <property type="match status" value="1"/>
</dbReference>
<proteinExistence type="predicted"/>
<dbReference type="Proteomes" id="UP000246018">
    <property type="component" value="Unassembled WGS sequence"/>
</dbReference>
<dbReference type="EMBL" id="QDGZ01000007">
    <property type="protein sequence ID" value="PVG81590.1"/>
    <property type="molecule type" value="Genomic_DNA"/>
</dbReference>
<dbReference type="InterPro" id="IPR019933">
    <property type="entry name" value="DivIVA_domain"/>
</dbReference>
<dbReference type="NCBIfam" id="TIGR03544">
    <property type="entry name" value="DivI1A_domain"/>
    <property type="match status" value="1"/>
</dbReference>
<keyword evidence="2" id="KW-1185">Reference proteome</keyword>
<sequence>MTWFFAILAVLLMGGVAAVAAGRGGSLPEAYDDRPDVRVPAGPLTGDDVRRVRFTLAFRGYRMSEVDSLLARLADQLDAPPDVREPEGRGDQSIG</sequence>
<gene>
    <name evidence="1" type="ORF">DDE18_16410</name>
</gene>